<comment type="caution">
    <text evidence="10">The sequence shown here is derived from an EMBL/GenBank/DDBJ whole genome shotgun (WGS) entry which is preliminary data.</text>
</comment>
<dbReference type="SMART" id="SM00490">
    <property type="entry name" value="HELICc"/>
    <property type="match status" value="1"/>
</dbReference>
<dbReference type="AlphaFoldDB" id="A0A9P6JTB1"/>
<evidence type="ECO:0000256" key="6">
    <source>
        <dbReference type="ARBA" id="ARBA00022840"/>
    </source>
</evidence>
<dbReference type="InterPro" id="IPR011011">
    <property type="entry name" value="Znf_FYVE_PHD"/>
</dbReference>
<proteinExistence type="predicted"/>
<evidence type="ECO:0000256" key="7">
    <source>
        <dbReference type="SAM" id="MobiDB-lite"/>
    </source>
</evidence>
<dbReference type="EMBL" id="MU157834">
    <property type="protein sequence ID" value="KAF9531634.1"/>
    <property type="molecule type" value="Genomic_DNA"/>
</dbReference>
<feature type="compositionally biased region" description="Basic and acidic residues" evidence="7">
    <location>
        <begin position="103"/>
        <end position="112"/>
    </location>
</feature>
<evidence type="ECO:0000313" key="11">
    <source>
        <dbReference type="Proteomes" id="UP000807306"/>
    </source>
</evidence>
<evidence type="ECO:0000256" key="1">
    <source>
        <dbReference type="ARBA" id="ARBA00022723"/>
    </source>
</evidence>
<dbReference type="Gene3D" id="3.40.50.300">
    <property type="entry name" value="P-loop containing nucleotide triphosphate hydrolases"/>
    <property type="match status" value="1"/>
</dbReference>
<dbReference type="Pfam" id="PF00271">
    <property type="entry name" value="Helicase_C"/>
    <property type="match status" value="1"/>
</dbReference>
<keyword evidence="11" id="KW-1185">Reference proteome</keyword>
<feature type="region of interest" description="Disordered" evidence="7">
    <location>
        <begin position="1"/>
        <end position="30"/>
    </location>
</feature>
<keyword evidence="1" id="KW-0479">Metal-binding</keyword>
<gene>
    <name evidence="10" type="ORF">CPB83DRAFT_786304</name>
</gene>
<dbReference type="Gene3D" id="3.40.50.10810">
    <property type="entry name" value="Tandem AAA-ATPase domain"/>
    <property type="match status" value="1"/>
</dbReference>
<dbReference type="InterPro" id="IPR000330">
    <property type="entry name" value="SNF2_N"/>
</dbReference>
<protein>
    <submittedName>
        <fullName evidence="10">P-loop containing nucleoside triphosphate hydrolase protein</fullName>
    </submittedName>
</protein>
<dbReference type="GO" id="GO:0016787">
    <property type="term" value="F:hydrolase activity"/>
    <property type="evidence" value="ECO:0007669"/>
    <property type="project" value="UniProtKB-KW"/>
</dbReference>
<keyword evidence="5" id="KW-0862">Zinc</keyword>
<dbReference type="GO" id="GO:0008270">
    <property type="term" value="F:zinc ion binding"/>
    <property type="evidence" value="ECO:0007669"/>
    <property type="project" value="UniProtKB-KW"/>
</dbReference>
<dbReference type="SUPFAM" id="SSF52540">
    <property type="entry name" value="P-loop containing nucleoside triphosphate hydrolases"/>
    <property type="match status" value="2"/>
</dbReference>
<dbReference type="Pfam" id="PF00176">
    <property type="entry name" value="SNF2-rel_dom"/>
    <property type="match status" value="1"/>
</dbReference>
<dbReference type="SUPFAM" id="SSF57903">
    <property type="entry name" value="FYVE/PHD zinc finger"/>
    <property type="match status" value="1"/>
</dbReference>
<evidence type="ECO:0000256" key="3">
    <source>
        <dbReference type="ARBA" id="ARBA00022771"/>
    </source>
</evidence>
<keyword evidence="6" id="KW-0067">ATP-binding</keyword>
<evidence type="ECO:0000256" key="4">
    <source>
        <dbReference type="ARBA" id="ARBA00022801"/>
    </source>
</evidence>
<keyword evidence="2" id="KW-0547">Nucleotide-binding</keyword>
<dbReference type="SMART" id="SM00249">
    <property type="entry name" value="PHD"/>
    <property type="match status" value="2"/>
</dbReference>
<dbReference type="PANTHER" id="PTHR10799">
    <property type="entry name" value="SNF2/RAD54 HELICASE FAMILY"/>
    <property type="match status" value="1"/>
</dbReference>
<dbReference type="InterPro" id="IPR001650">
    <property type="entry name" value="Helicase_C-like"/>
</dbReference>
<keyword evidence="4 10" id="KW-0378">Hydrolase</keyword>
<dbReference type="GO" id="GO:0005524">
    <property type="term" value="F:ATP binding"/>
    <property type="evidence" value="ECO:0007669"/>
    <property type="project" value="InterPro"/>
</dbReference>
<feature type="region of interest" description="Disordered" evidence="7">
    <location>
        <begin position="81"/>
        <end position="112"/>
    </location>
</feature>
<dbReference type="InterPro" id="IPR027417">
    <property type="entry name" value="P-loop_NTPase"/>
</dbReference>
<feature type="domain" description="Helicase C-terminal" evidence="9">
    <location>
        <begin position="513"/>
        <end position="673"/>
    </location>
</feature>
<evidence type="ECO:0000259" key="9">
    <source>
        <dbReference type="PROSITE" id="PS51194"/>
    </source>
</evidence>
<feature type="domain" description="Helicase ATP-binding" evidence="8">
    <location>
        <begin position="186"/>
        <end position="351"/>
    </location>
</feature>
<dbReference type="InterPro" id="IPR049730">
    <property type="entry name" value="SNF2/RAD54-like_C"/>
</dbReference>
<dbReference type="InterPro" id="IPR013083">
    <property type="entry name" value="Znf_RING/FYVE/PHD"/>
</dbReference>
<evidence type="ECO:0000259" key="8">
    <source>
        <dbReference type="PROSITE" id="PS51192"/>
    </source>
</evidence>
<dbReference type="PROSITE" id="PS51192">
    <property type="entry name" value="HELICASE_ATP_BIND_1"/>
    <property type="match status" value="1"/>
</dbReference>
<keyword evidence="3" id="KW-0863">Zinc-finger</keyword>
<dbReference type="CDD" id="cd18793">
    <property type="entry name" value="SF2_C_SNF"/>
    <property type="match status" value="1"/>
</dbReference>
<dbReference type="InterPro" id="IPR014001">
    <property type="entry name" value="Helicase_ATP-bd"/>
</dbReference>
<evidence type="ECO:0000256" key="5">
    <source>
        <dbReference type="ARBA" id="ARBA00022833"/>
    </source>
</evidence>
<dbReference type="PROSITE" id="PS51194">
    <property type="entry name" value="HELICASE_CTER"/>
    <property type="match status" value="1"/>
</dbReference>
<organism evidence="10 11">
    <name type="scientific">Crepidotus variabilis</name>
    <dbReference type="NCBI Taxonomy" id="179855"/>
    <lineage>
        <taxon>Eukaryota</taxon>
        <taxon>Fungi</taxon>
        <taxon>Dikarya</taxon>
        <taxon>Basidiomycota</taxon>
        <taxon>Agaricomycotina</taxon>
        <taxon>Agaricomycetes</taxon>
        <taxon>Agaricomycetidae</taxon>
        <taxon>Agaricales</taxon>
        <taxon>Agaricineae</taxon>
        <taxon>Crepidotaceae</taxon>
        <taxon>Crepidotus</taxon>
    </lineage>
</organism>
<dbReference type="InterPro" id="IPR001965">
    <property type="entry name" value="Znf_PHD"/>
</dbReference>
<name>A0A9P6JTB1_9AGAR</name>
<accession>A0A9P6JTB1</accession>
<sequence length="974" mass="111009">MEVENDELDIMQKDAPQTEPLKKRASVRLQKKKVPVNSVKSFDVSASARTKPVPDGGLKQSILWQSLRSVNDATISAPATLERASRKRASSDAAGEATLGKKPKTDTADRKEAVNTANRRFIYRYHHVFEPLLPSNTKSFLPGLLRDSAASDNQGYLPFHELDMQPSMIKNGQMKDYQLHGLSFLAWMYHNGMNCILGDEMGLGKTLQTLSLLAYVKEDPTGPRDPSLVVCPLSVLSAWENEAKRWLPNSKTVRLHGSVAERTRIKASLRDDIFDILVTTYECYVLENAWLKSRRWTYCVLDEGHKVKNSDTHVAHTVQGISSLYRLILTGTPVQNNLVELWGLLHWLYPTVFTAASQRLFRDSFDLAKGSYTMAFVEACQKLLNLIMLRRTKATVEASVPPKIEQTVFIPLTEAQRFWYYRLLTRMDTMELKHIFQTEDSLKLDEGRREVYSHLQSQVMSQSAETSRQYKRLMNLLMQLRQLCDHPYLLRDCEPDPYYIGEHIVASSSKVVAVDKLLKDLLPKGEKVLIFSQWTGMLDVMEDFMHLRNIPYARLDGSTPRPRRTLDIKLFQKENSPYKVFLLSTKAGNLGINLTKASHVIMLDCDWNPQNDLQAIGRAHRIGQTKTVKVYRLICRGSVEDQMLDRIRRKLFLSVKLMNSGGSDNSDAESSLGSKALLEILRNGSSALTCPGDGMTLEKFLEAPVEDILDASRSRENARDARIRKDLNDETLHSVLIKEEETEKLLMDAEEEQRQLLAGIAHVHSRLFEGRLVQMGNQKNKEIADEWRNLQKRARKGKETVFINGMTFVVEEEEPATPPKALPKKHGAKFDSEEWCIYCREGGDLICCHFCPRVFHRTCAGFTKQQVQKLPMIPCSQHGCWDCLRNTTDAGGMLLRCQTCPRAWCEDCLGDEFEAVGDNLPQFSLLNHPTRANAYFINCKHCKITAQEDPIWAKEWEIELHKAKKDWQAKLDTL</sequence>
<dbReference type="OrthoDB" id="448448at2759"/>
<evidence type="ECO:0000256" key="2">
    <source>
        <dbReference type="ARBA" id="ARBA00022741"/>
    </source>
</evidence>
<dbReference type="Gene3D" id="3.30.40.10">
    <property type="entry name" value="Zinc/RING finger domain, C3HC4 (zinc finger)"/>
    <property type="match status" value="1"/>
</dbReference>
<evidence type="ECO:0000313" key="10">
    <source>
        <dbReference type="EMBL" id="KAF9531634.1"/>
    </source>
</evidence>
<reference evidence="10" key="1">
    <citation type="submission" date="2020-11" db="EMBL/GenBank/DDBJ databases">
        <authorList>
            <consortium name="DOE Joint Genome Institute"/>
            <person name="Ahrendt S."/>
            <person name="Riley R."/>
            <person name="Andreopoulos W."/>
            <person name="Labutti K."/>
            <person name="Pangilinan J."/>
            <person name="Ruiz-Duenas F.J."/>
            <person name="Barrasa J.M."/>
            <person name="Sanchez-Garcia M."/>
            <person name="Camarero S."/>
            <person name="Miyauchi S."/>
            <person name="Serrano A."/>
            <person name="Linde D."/>
            <person name="Babiker R."/>
            <person name="Drula E."/>
            <person name="Ayuso-Fernandez I."/>
            <person name="Pacheco R."/>
            <person name="Padilla G."/>
            <person name="Ferreira P."/>
            <person name="Barriuso J."/>
            <person name="Kellner H."/>
            <person name="Castanera R."/>
            <person name="Alfaro M."/>
            <person name="Ramirez L."/>
            <person name="Pisabarro A.G."/>
            <person name="Kuo A."/>
            <person name="Tritt A."/>
            <person name="Lipzen A."/>
            <person name="He G."/>
            <person name="Yan M."/>
            <person name="Ng V."/>
            <person name="Cullen D."/>
            <person name="Martin F."/>
            <person name="Rosso M.-N."/>
            <person name="Henrissat B."/>
            <person name="Hibbett D."/>
            <person name="Martinez A.T."/>
            <person name="Grigoriev I.V."/>
        </authorList>
    </citation>
    <scope>NUCLEOTIDE SEQUENCE</scope>
    <source>
        <strain evidence="10">CBS 506.95</strain>
    </source>
</reference>
<dbReference type="CDD" id="cd17919">
    <property type="entry name" value="DEXHc_Snf"/>
    <property type="match status" value="1"/>
</dbReference>
<dbReference type="SMART" id="SM00487">
    <property type="entry name" value="DEXDc"/>
    <property type="match status" value="1"/>
</dbReference>
<dbReference type="Proteomes" id="UP000807306">
    <property type="component" value="Unassembled WGS sequence"/>
</dbReference>
<dbReference type="InterPro" id="IPR038718">
    <property type="entry name" value="SNF2-like_sf"/>
</dbReference>